<gene>
    <name evidence="2" type="ORF">I9W95_05930</name>
</gene>
<protein>
    <recommendedName>
        <fullName evidence="4">YfaZ</fullName>
    </recommendedName>
</protein>
<evidence type="ECO:0000256" key="1">
    <source>
        <dbReference type="SAM" id="SignalP"/>
    </source>
</evidence>
<reference evidence="2 3" key="1">
    <citation type="submission" date="2020-12" db="EMBL/GenBank/DDBJ databases">
        <title>Novel Thalassolituus-related marine hydrocarbonoclastic bacteria mediated algae-derived hydrocarbons mineralization in twilight zone of the northern South China Sea.</title>
        <authorList>
            <person name="Dong C."/>
        </authorList>
    </citation>
    <scope>NUCLEOTIDE SEQUENCE [LARGE SCALE GENOMIC DNA]</scope>
    <source>
        <strain evidence="2 3">IMCC1826</strain>
    </source>
</reference>
<comment type="caution">
    <text evidence="2">The sequence shown here is derived from an EMBL/GenBank/DDBJ whole genome shotgun (WGS) entry which is preliminary data.</text>
</comment>
<feature type="chain" id="PRO_5045286100" description="YfaZ" evidence="1">
    <location>
        <begin position="28"/>
        <end position="192"/>
    </location>
</feature>
<accession>A0ABS7ZN64</accession>
<dbReference type="InterPro" id="IPR009998">
    <property type="entry name" value="YfaZ"/>
</dbReference>
<proteinExistence type="predicted"/>
<sequence length="192" mass="20492">MMMKYARNTLLAAVSAAALAASPVVFAGGSLDISLADDVARIGYDATQMGSGMHISMAALHHEDDGDMVSAGLHVVDVRPSSSHLYIGVGAKVFAATSDYFDAVALGVGGFFRYSFPAVPDLSLAGYGYYAPPVVSFADAENMISTDVRAQFNLLPTARIYTGYRYNGIRLEDVDKRYKLGDGVHFGLTIDF</sequence>
<keyword evidence="1" id="KW-0732">Signal</keyword>
<dbReference type="RefSeq" id="WP_225672841.1">
    <property type="nucleotide sequence ID" value="NZ_JAEDAH010000027.1"/>
</dbReference>
<feature type="signal peptide" evidence="1">
    <location>
        <begin position="1"/>
        <end position="27"/>
    </location>
</feature>
<evidence type="ECO:0000313" key="3">
    <source>
        <dbReference type="Proteomes" id="UP000714380"/>
    </source>
</evidence>
<keyword evidence="3" id="KW-1185">Reference proteome</keyword>
<dbReference type="EMBL" id="JAEDAH010000027">
    <property type="protein sequence ID" value="MCA6063145.1"/>
    <property type="molecule type" value="Genomic_DNA"/>
</dbReference>
<dbReference type="Pfam" id="PF07437">
    <property type="entry name" value="YfaZ"/>
    <property type="match status" value="1"/>
</dbReference>
<name>A0ABS7ZN64_9GAMM</name>
<organism evidence="2 3">
    <name type="scientific">Thalassolituus marinus</name>
    <dbReference type="NCBI Taxonomy" id="671053"/>
    <lineage>
        <taxon>Bacteria</taxon>
        <taxon>Pseudomonadati</taxon>
        <taxon>Pseudomonadota</taxon>
        <taxon>Gammaproteobacteria</taxon>
        <taxon>Oceanospirillales</taxon>
        <taxon>Oceanospirillaceae</taxon>
        <taxon>Thalassolituus</taxon>
    </lineage>
</organism>
<evidence type="ECO:0008006" key="4">
    <source>
        <dbReference type="Google" id="ProtNLM"/>
    </source>
</evidence>
<evidence type="ECO:0000313" key="2">
    <source>
        <dbReference type="EMBL" id="MCA6063145.1"/>
    </source>
</evidence>
<dbReference type="Proteomes" id="UP000714380">
    <property type="component" value="Unassembled WGS sequence"/>
</dbReference>